<organism evidence="2 3">
    <name type="scientific">Salix koriyanagi</name>
    <dbReference type="NCBI Taxonomy" id="2511006"/>
    <lineage>
        <taxon>Eukaryota</taxon>
        <taxon>Viridiplantae</taxon>
        <taxon>Streptophyta</taxon>
        <taxon>Embryophyta</taxon>
        <taxon>Tracheophyta</taxon>
        <taxon>Spermatophyta</taxon>
        <taxon>Magnoliopsida</taxon>
        <taxon>eudicotyledons</taxon>
        <taxon>Gunneridae</taxon>
        <taxon>Pentapetalae</taxon>
        <taxon>rosids</taxon>
        <taxon>fabids</taxon>
        <taxon>Malpighiales</taxon>
        <taxon>Salicaceae</taxon>
        <taxon>Saliceae</taxon>
        <taxon>Salix</taxon>
    </lineage>
</organism>
<dbReference type="EMBL" id="JAPFFM010000003">
    <property type="protein sequence ID" value="KAJ6767885.1"/>
    <property type="molecule type" value="Genomic_DNA"/>
</dbReference>
<reference evidence="2" key="1">
    <citation type="submission" date="2022-11" db="EMBL/GenBank/DDBJ databases">
        <authorList>
            <person name="Hyden B.L."/>
            <person name="Feng K."/>
            <person name="Yates T."/>
            <person name="Jawdy S."/>
            <person name="Smart L.B."/>
            <person name="Muchero W."/>
        </authorList>
    </citation>
    <scope>NUCLEOTIDE SEQUENCE</scope>
    <source>
        <tissue evidence="2">Shoot tip</tissue>
    </source>
</reference>
<name>A0A9Q0WIH2_9ROSI</name>
<sequence length="248" mass="27547">MSFSSSPFSDHTMIGAEEFKPGRVQETAPLLQDFEDAEETFSFSNLSLNNRDTYWDTSSNQDRSSPADHGVSFEFCSEELPRTASSPGSSDSVIFCGKLIPYKGETVEDETEKNLEITAPPEDPKKSSVFPPKLSHSFSKSTESTGKGYPTRRSSDDQKYNSSVRKVSFLMKIGCRSFKLGVEKFPIEMDLSDIRKRQSRRGPTQSMVFPSGDECDQTGTSSRGKREKILWGLLMVNASLGCIPQISS</sequence>
<dbReference type="AlphaFoldDB" id="A0A9Q0WIH2"/>
<evidence type="ECO:0000256" key="1">
    <source>
        <dbReference type="SAM" id="MobiDB-lite"/>
    </source>
</evidence>
<dbReference type="Proteomes" id="UP001151752">
    <property type="component" value="Chromosome 8"/>
</dbReference>
<feature type="region of interest" description="Disordered" evidence="1">
    <location>
        <begin position="197"/>
        <end position="223"/>
    </location>
</feature>
<gene>
    <name evidence="2" type="ORF">OIU74_021702</name>
</gene>
<feature type="compositionally biased region" description="Polar residues" evidence="1">
    <location>
        <begin position="136"/>
        <end position="145"/>
    </location>
</feature>
<protein>
    <submittedName>
        <fullName evidence="2">Uncharacterized protein</fullName>
    </submittedName>
</protein>
<comment type="caution">
    <text evidence="2">The sequence shown here is derived from an EMBL/GenBank/DDBJ whole genome shotgun (WGS) entry which is preliminary data.</text>
</comment>
<dbReference type="PANTHER" id="PTHR34130:SF5">
    <property type="entry name" value="OS08G0243800 PROTEIN"/>
    <property type="match status" value="1"/>
</dbReference>
<evidence type="ECO:0000313" key="2">
    <source>
        <dbReference type="EMBL" id="KAJ6767885.1"/>
    </source>
</evidence>
<proteinExistence type="predicted"/>
<evidence type="ECO:0000313" key="3">
    <source>
        <dbReference type="Proteomes" id="UP001151752"/>
    </source>
</evidence>
<keyword evidence="3" id="KW-1185">Reference proteome</keyword>
<feature type="compositionally biased region" description="Polar residues" evidence="1">
    <location>
        <begin position="49"/>
        <end position="64"/>
    </location>
</feature>
<accession>A0A9Q0WIH2</accession>
<dbReference type="PANTHER" id="PTHR34130">
    <property type="entry name" value="OS08G0243800 PROTEIN"/>
    <property type="match status" value="1"/>
</dbReference>
<reference evidence="2" key="2">
    <citation type="journal article" date="2023" name="Int. J. Mol. Sci.">
        <title>De Novo Assembly and Annotation of 11 Diverse Shrub Willow (Salix) Genomes Reveals Novel Gene Organization in Sex-Linked Regions.</title>
        <authorList>
            <person name="Hyden B."/>
            <person name="Feng K."/>
            <person name="Yates T.B."/>
            <person name="Jawdy S."/>
            <person name="Cereghino C."/>
            <person name="Smart L.B."/>
            <person name="Muchero W."/>
        </authorList>
    </citation>
    <scope>NUCLEOTIDE SEQUENCE</scope>
    <source>
        <tissue evidence="2">Shoot tip</tissue>
    </source>
</reference>
<feature type="region of interest" description="Disordered" evidence="1">
    <location>
        <begin position="1"/>
        <end position="23"/>
    </location>
</feature>
<feature type="region of interest" description="Disordered" evidence="1">
    <location>
        <begin position="107"/>
        <end position="158"/>
    </location>
</feature>
<feature type="region of interest" description="Disordered" evidence="1">
    <location>
        <begin position="49"/>
        <end position="70"/>
    </location>
</feature>